<dbReference type="AlphaFoldDB" id="A0A3B1KFB2"/>
<evidence type="ECO:0000256" key="1">
    <source>
        <dbReference type="ARBA" id="ARBA00004127"/>
    </source>
</evidence>
<evidence type="ECO:0000259" key="7">
    <source>
        <dbReference type="Pfam" id="PF10277"/>
    </source>
</evidence>
<dbReference type="Pfam" id="PF10277">
    <property type="entry name" value="Frag1"/>
    <property type="match status" value="1"/>
</dbReference>
<dbReference type="GeneTree" id="ENSGT01030000234578"/>
<dbReference type="PANTHER" id="PTHR21324:SF9">
    <property type="entry name" value="TRANSMEMBRANE PROTEIN 150A"/>
    <property type="match status" value="1"/>
</dbReference>
<evidence type="ECO:0000313" key="8">
    <source>
        <dbReference type="Ensembl" id="ENSAMXP00000053392.1"/>
    </source>
</evidence>
<comment type="similarity">
    <text evidence="2">Belongs to the DRAM/TMEM150 family.</text>
</comment>
<keyword evidence="5 6" id="KW-0472">Membrane</keyword>
<reference evidence="8" key="3">
    <citation type="submission" date="2025-08" db="UniProtKB">
        <authorList>
            <consortium name="Ensembl"/>
        </authorList>
    </citation>
    <scope>IDENTIFICATION</scope>
</reference>
<keyword evidence="9" id="KW-1185">Reference proteome</keyword>
<evidence type="ECO:0000256" key="2">
    <source>
        <dbReference type="ARBA" id="ARBA00006565"/>
    </source>
</evidence>
<dbReference type="InParanoid" id="A0A3B1KFB2"/>
<proteinExistence type="inferred from homology"/>
<name>A0A3B1KFB2_ASTMX</name>
<organism evidence="8 9">
    <name type="scientific">Astyanax mexicanus</name>
    <name type="common">Blind cave fish</name>
    <name type="synonym">Astyanax fasciatus mexicanus</name>
    <dbReference type="NCBI Taxonomy" id="7994"/>
    <lineage>
        <taxon>Eukaryota</taxon>
        <taxon>Metazoa</taxon>
        <taxon>Chordata</taxon>
        <taxon>Craniata</taxon>
        <taxon>Vertebrata</taxon>
        <taxon>Euteleostomi</taxon>
        <taxon>Actinopterygii</taxon>
        <taxon>Neopterygii</taxon>
        <taxon>Teleostei</taxon>
        <taxon>Ostariophysi</taxon>
        <taxon>Characiformes</taxon>
        <taxon>Characoidei</taxon>
        <taxon>Acestrorhamphidae</taxon>
        <taxon>Acestrorhamphinae</taxon>
        <taxon>Astyanax</taxon>
    </lineage>
</organism>
<evidence type="ECO:0000256" key="4">
    <source>
        <dbReference type="ARBA" id="ARBA00022989"/>
    </source>
</evidence>
<protein>
    <submittedName>
        <fullName evidence="8">Zgc:86738</fullName>
    </submittedName>
</protein>
<feature type="transmembrane region" description="Helical" evidence="6">
    <location>
        <begin position="138"/>
        <end position="163"/>
    </location>
</feature>
<reference evidence="8" key="4">
    <citation type="submission" date="2025-09" db="UniProtKB">
        <authorList>
            <consortium name="Ensembl"/>
        </authorList>
    </citation>
    <scope>IDENTIFICATION</scope>
</reference>
<feature type="transmembrane region" description="Helical" evidence="6">
    <location>
        <begin position="110"/>
        <end position="132"/>
    </location>
</feature>
<dbReference type="Ensembl" id="ENSAMXT00000029838.1">
    <property type="protein sequence ID" value="ENSAMXP00000053392.1"/>
    <property type="gene ID" value="ENSAMXG00000031026.1"/>
</dbReference>
<dbReference type="Bgee" id="ENSAMXG00000031026">
    <property type="expression patterns" value="Expressed in mesonephros and 5 other cell types or tissues"/>
</dbReference>
<accession>A0A3B1KFB2</accession>
<evidence type="ECO:0000256" key="3">
    <source>
        <dbReference type="ARBA" id="ARBA00022692"/>
    </source>
</evidence>
<feature type="transmembrane region" description="Helical" evidence="6">
    <location>
        <begin position="78"/>
        <end position="98"/>
    </location>
</feature>
<evidence type="ECO:0000313" key="9">
    <source>
        <dbReference type="Proteomes" id="UP000018467"/>
    </source>
</evidence>
<keyword evidence="4 6" id="KW-1133">Transmembrane helix</keyword>
<dbReference type="GO" id="GO:0012505">
    <property type="term" value="C:endomembrane system"/>
    <property type="evidence" value="ECO:0007669"/>
    <property type="project" value="UniProtKB-SubCell"/>
</dbReference>
<keyword evidence="3 6" id="KW-0812">Transmembrane</keyword>
<dbReference type="InterPro" id="IPR050911">
    <property type="entry name" value="DRAM/TMEM150_Autophagy_Mod"/>
</dbReference>
<comment type="subcellular location">
    <subcellularLocation>
        <location evidence="1">Endomembrane system</location>
        <topology evidence="1">Multi-pass membrane protein</topology>
    </subcellularLocation>
</comment>
<reference evidence="9" key="2">
    <citation type="journal article" date="2014" name="Nat. Commun.">
        <title>The cavefish genome reveals candidate genes for eye loss.</title>
        <authorList>
            <person name="McGaugh S.E."/>
            <person name="Gross J.B."/>
            <person name="Aken B."/>
            <person name="Blin M."/>
            <person name="Borowsky R."/>
            <person name="Chalopin D."/>
            <person name="Hinaux H."/>
            <person name="Jeffery W.R."/>
            <person name="Keene A."/>
            <person name="Ma L."/>
            <person name="Minx P."/>
            <person name="Murphy D."/>
            <person name="O'Quin K.E."/>
            <person name="Retaux S."/>
            <person name="Rohner N."/>
            <person name="Searle S.M."/>
            <person name="Stahl B.A."/>
            <person name="Tabin C."/>
            <person name="Volff J.N."/>
            <person name="Yoshizawa M."/>
            <person name="Warren W.C."/>
        </authorList>
    </citation>
    <scope>NUCLEOTIDE SEQUENCE [LARGE SCALE GENOMIC DNA]</scope>
    <source>
        <strain evidence="9">female</strain>
    </source>
</reference>
<evidence type="ECO:0000256" key="5">
    <source>
        <dbReference type="ARBA" id="ARBA00023136"/>
    </source>
</evidence>
<dbReference type="InterPro" id="IPR019402">
    <property type="entry name" value="CWH43_N"/>
</dbReference>
<reference evidence="9" key="1">
    <citation type="submission" date="2013-03" db="EMBL/GenBank/DDBJ databases">
        <authorList>
            <person name="Jeffery W."/>
            <person name="Warren W."/>
            <person name="Wilson R.K."/>
        </authorList>
    </citation>
    <scope>NUCLEOTIDE SEQUENCE</scope>
    <source>
        <strain evidence="9">female</strain>
    </source>
</reference>
<evidence type="ECO:0000256" key="6">
    <source>
        <dbReference type="SAM" id="Phobius"/>
    </source>
</evidence>
<sequence>MSLWVFLPASLPLCTISGAWIVYAMAVYNHHVCPVNNWVYNSSCEEPLVMQTGPFFCCTLDNIPLISKCGALPPESCWFSLLCSAGSFMVVLIGVLRYAQVKHRQENSLLNMLGLCTGWLCAAGLIIVGNFQVDFAKVLHYVGAGLAFPTSVLFVCTQTVLTYRLAKTRTDLHTAHLRLTLSLLAFITLILSGVFFMQEGFALQHGAAVCEWLFLIIILLFYGSFVFEFRFISAETLLVLIGKAGDPRAHLSQDDCILENKPVSREGPALD</sequence>
<dbReference type="Proteomes" id="UP000018467">
    <property type="component" value="Unassembled WGS sequence"/>
</dbReference>
<dbReference type="PANTHER" id="PTHR21324">
    <property type="entry name" value="FASTING-INDUCIBLE INTEGRAL MEMBRANE PROTEIN TM6P1-RELATED"/>
    <property type="match status" value="1"/>
</dbReference>
<feature type="transmembrane region" description="Helical" evidence="6">
    <location>
        <begin position="175"/>
        <end position="196"/>
    </location>
</feature>
<feature type="domain" description="CWH43-like N-terminal" evidence="7">
    <location>
        <begin position="4"/>
        <end position="230"/>
    </location>
</feature>